<proteinExistence type="predicted"/>
<sequence length="155" mass="17046">MALLFREGSEKRERLKLAVTFLKVRIGMLHLIKYASQQCAKLVRSCQALEKGPNRRMGRVSVFAILGKREEAQSLTAEVATSRHPKDRMVCSLIADVHQVSRIRSAQSTLDTSLDSHSAEVQTPTKSCLTKSCSAHHEASGADCRGPSGSSPNRR</sequence>
<evidence type="ECO:0000313" key="2">
    <source>
        <dbReference type="Proteomes" id="UP000007266"/>
    </source>
</evidence>
<reference evidence="1 2" key="1">
    <citation type="journal article" date="2008" name="Nature">
        <title>The genome of the model beetle and pest Tribolium castaneum.</title>
        <authorList>
            <consortium name="Tribolium Genome Sequencing Consortium"/>
            <person name="Richards S."/>
            <person name="Gibbs R.A."/>
            <person name="Weinstock G.M."/>
            <person name="Brown S.J."/>
            <person name="Denell R."/>
            <person name="Beeman R.W."/>
            <person name="Gibbs R."/>
            <person name="Beeman R.W."/>
            <person name="Brown S.J."/>
            <person name="Bucher G."/>
            <person name="Friedrich M."/>
            <person name="Grimmelikhuijzen C.J."/>
            <person name="Klingler M."/>
            <person name="Lorenzen M."/>
            <person name="Richards S."/>
            <person name="Roth S."/>
            <person name="Schroder R."/>
            <person name="Tautz D."/>
            <person name="Zdobnov E.M."/>
            <person name="Muzny D."/>
            <person name="Gibbs R.A."/>
            <person name="Weinstock G.M."/>
            <person name="Attaway T."/>
            <person name="Bell S."/>
            <person name="Buhay C.J."/>
            <person name="Chandrabose M.N."/>
            <person name="Chavez D."/>
            <person name="Clerk-Blankenburg K.P."/>
            <person name="Cree A."/>
            <person name="Dao M."/>
            <person name="Davis C."/>
            <person name="Chacko J."/>
            <person name="Dinh H."/>
            <person name="Dugan-Rocha S."/>
            <person name="Fowler G."/>
            <person name="Garner T.T."/>
            <person name="Garnes J."/>
            <person name="Gnirke A."/>
            <person name="Hawes A."/>
            <person name="Hernandez J."/>
            <person name="Hines S."/>
            <person name="Holder M."/>
            <person name="Hume J."/>
            <person name="Jhangiani S.N."/>
            <person name="Joshi V."/>
            <person name="Khan Z.M."/>
            <person name="Jackson L."/>
            <person name="Kovar C."/>
            <person name="Kowis A."/>
            <person name="Lee S."/>
            <person name="Lewis L.R."/>
            <person name="Margolis J."/>
            <person name="Morgan M."/>
            <person name="Nazareth L.V."/>
            <person name="Nguyen N."/>
            <person name="Okwuonu G."/>
            <person name="Parker D."/>
            <person name="Richards S."/>
            <person name="Ruiz S.J."/>
            <person name="Santibanez J."/>
            <person name="Savard J."/>
            <person name="Scherer S.E."/>
            <person name="Schneider B."/>
            <person name="Sodergren E."/>
            <person name="Tautz D."/>
            <person name="Vattahil S."/>
            <person name="Villasana D."/>
            <person name="White C.S."/>
            <person name="Wright R."/>
            <person name="Park Y."/>
            <person name="Beeman R.W."/>
            <person name="Lord J."/>
            <person name="Oppert B."/>
            <person name="Lorenzen M."/>
            <person name="Brown S."/>
            <person name="Wang L."/>
            <person name="Savard J."/>
            <person name="Tautz D."/>
            <person name="Richards S."/>
            <person name="Weinstock G."/>
            <person name="Gibbs R.A."/>
            <person name="Liu Y."/>
            <person name="Worley K."/>
            <person name="Weinstock G."/>
            <person name="Elsik C.G."/>
            <person name="Reese J.T."/>
            <person name="Elhaik E."/>
            <person name="Landan G."/>
            <person name="Graur D."/>
            <person name="Arensburger P."/>
            <person name="Atkinson P."/>
            <person name="Beeman R.W."/>
            <person name="Beidler J."/>
            <person name="Brown S.J."/>
            <person name="Demuth J.P."/>
            <person name="Drury D.W."/>
            <person name="Du Y.Z."/>
            <person name="Fujiwara H."/>
            <person name="Lorenzen M."/>
            <person name="Maselli V."/>
            <person name="Osanai M."/>
            <person name="Park Y."/>
            <person name="Robertson H.M."/>
            <person name="Tu Z."/>
            <person name="Wang J.J."/>
            <person name="Wang S."/>
            <person name="Richards S."/>
            <person name="Song H."/>
            <person name="Zhang L."/>
            <person name="Sodergren E."/>
            <person name="Werner D."/>
            <person name="Stanke M."/>
            <person name="Morgenstern B."/>
            <person name="Solovyev V."/>
            <person name="Kosarev P."/>
            <person name="Brown G."/>
            <person name="Chen H.C."/>
            <person name="Ermolaeva O."/>
            <person name="Hlavina W."/>
            <person name="Kapustin Y."/>
            <person name="Kiryutin B."/>
            <person name="Kitts P."/>
            <person name="Maglott D."/>
            <person name="Pruitt K."/>
            <person name="Sapojnikov V."/>
            <person name="Souvorov A."/>
            <person name="Mackey A.J."/>
            <person name="Waterhouse R.M."/>
            <person name="Wyder S."/>
            <person name="Zdobnov E.M."/>
            <person name="Zdobnov E.M."/>
            <person name="Wyder S."/>
            <person name="Kriventseva E.V."/>
            <person name="Kadowaki T."/>
            <person name="Bork P."/>
            <person name="Aranda M."/>
            <person name="Bao R."/>
            <person name="Beermann A."/>
            <person name="Berns N."/>
            <person name="Bolognesi R."/>
            <person name="Bonneton F."/>
            <person name="Bopp D."/>
            <person name="Brown S.J."/>
            <person name="Bucher G."/>
            <person name="Butts T."/>
            <person name="Chaumot A."/>
            <person name="Denell R.E."/>
            <person name="Ferrier D.E."/>
            <person name="Friedrich M."/>
            <person name="Gordon C.M."/>
            <person name="Jindra M."/>
            <person name="Klingler M."/>
            <person name="Lan Q."/>
            <person name="Lattorff H.M."/>
            <person name="Laudet V."/>
            <person name="von Levetsow C."/>
            <person name="Liu Z."/>
            <person name="Lutz R."/>
            <person name="Lynch J.A."/>
            <person name="da Fonseca R.N."/>
            <person name="Posnien N."/>
            <person name="Reuter R."/>
            <person name="Roth S."/>
            <person name="Savard J."/>
            <person name="Schinko J.B."/>
            <person name="Schmitt C."/>
            <person name="Schoppmeier M."/>
            <person name="Schroder R."/>
            <person name="Shippy T.D."/>
            <person name="Simonnet F."/>
            <person name="Marques-Souza H."/>
            <person name="Tautz D."/>
            <person name="Tomoyasu Y."/>
            <person name="Trauner J."/>
            <person name="Van der Zee M."/>
            <person name="Vervoort M."/>
            <person name="Wittkopp N."/>
            <person name="Wimmer E.A."/>
            <person name="Yang X."/>
            <person name="Jones A.K."/>
            <person name="Sattelle D.B."/>
            <person name="Ebert P.R."/>
            <person name="Nelson D."/>
            <person name="Scott J.G."/>
            <person name="Beeman R.W."/>
            <person name="Muthukrishnan S."/>
            <person name="Kramer K.J."/>
            <person name="Arakane Y."/>
            <person name="Beeman R.W."/>
            <person name="Zhu Q."/>
            <person name="Hogenkamp D."/>
            <person name="Dixit R."/>
            <person name="Oppert B."/>
            <person name="Jiang H."/>
            <person name="Zou Z."/>
            <person name="Marshall J."/>
            <person name="Elpidina E."/>
            <person name="Vinokurov K."/>
            <person name="Oppert C."/>
            <person name="Zou Z."/>
            <person name="Evans J."/>
            <person name="Lu Z."/>
            <person name="Zhao P."/>
            <person name="Sumathipala N."/>
            <person name="Altincicek B."/>
            <person name="Vilcinskas A."/>
            <person name="Williams M."/>
            <person name="Hultmark D."/>
            <person name="Hetru C."/>
            <person name="Jiang H."/>
            <person name="Grimmelikhuijzen C.J."/>
            <person name="Hauser F."/>
            <person name="Cazzamali G."/>
            <person name="Williamson M."/>
            <person name="Park Y."/>
            <person name="Li B."/>
            <person name="Tanaka Y."/>
            <person name="Predel R."/>
            <person name="Neupert S."/>
            <person name="Schachtner J."/>
            <person name="Verleyen P."/>
            <person name="Raible F."/>
            <person name="Bork P."/>
            <person name="Friedrich M."/>
            <person name="Walden K.K."/>
            <person name="Robertson H.M."/>
            <person name="Angeli S."/>
            <person name="Foret S."/>
            <person name="Bucher G."/>
            <person name="Schuetz S."/>
            <person name="Maleszka R."/>
            <person name="Wimmer E.A."/>
            <person name="Beeman R.W."/>
            <person name="Lorenzen M."/>
            <person name="Tomoyasu Y."/>
            <person name="Miller S.C."/>
            <person name="Grossmann D."/>
            <person name="Bucher G."/>
        </authorList>
    </citation>
    <scope>NUCLEOTIDE SEQUENCE [LARGE SCALE GENOMIC DNA]</scope>
    <source>
        <strain evidence="1 2">Georgia GA2</strain>
    </source>
</reference>
<gene>
    <name evidence="1" type="primary">GLEAN_10524</name>
    <name evidence="1" type="ORF">TcasGA2_TC010524</name>
</gene>
<dbReference type="AlphaFoldDB" id="D6WDX5"/>
<evidence type="ECO:0000313" key="1">
    <source>
        <dbReference type="EMBL" id="EFA01197.1"/>
    </source>
</evidence>
<dbReference type="HOGENOM" id="CLU_1697789_0_0_1"/>
<reference evidence="1 2" key="2">
    <citation type="journal article" date="2010" name="Nucleic Acids Res.">
        <title>BeetleBase in 2010: revisions to provide comprehensive genomic information for Tribolium castaneum.</title>
        <authorList>
            <person name="Kim H.S."/>
            <person name="Murphy T."/>
            <person name="Xia J."/>
            <person name="Caragea D."/>
            <person name="Park Y."/>
            <person name="Beeman R.W."/>
            <person name="Lorenzen M.D."/>
            <person name="Butcher S."/>
            <person name="Manak J.R."/>
            <person name="Brown S.J."/>
        </authorList>
    </citation>
    <scope>GENOME REANNOTATION</scope>
    <source>
        <strain evidence="1 2">Georgia GA2</strain>
    </source>
</reference>
<keyword evidence="2" id="KW-1185">Reference proteome</keyword>
<protein>
    <submittedName>
        <fullName evidence="1">Uncharacterized protein</fullName>
    </submittedName>
</protein>
<dbReference type="EMBL" id="KQ971324">
    <property type="protein sequence ID" value="EFA01197.1"/>
    <property type="molecule type" value="Genomic_DNA"/>
</dbReference>
<name>D6WDX5_TRICA</name>
<accession>D6WDX5</accession>
<dbReference type="InParanoid" id="D6WDX5"/>
<organism evidence="1 2">
    <name type="scientific">Tribolium castaneum</name>
    <name type="common">Red flour beetle</name>
    <dbReference type="NCBI Taxonomy" id="7070"/>
    <lineage>
        <taxon>Eukaryota</taxon>
        <taxon>Metazoa</taxon>
        <taxon>Ecdysozoa</taxon>
        <taxon>Arthropoda</taxon>
        <taxon>Hexapoda</taxon>
        <taxon>Insecta</taxon>
        <taxon>Pterygota</taxon>
        <taxon>Neoptera</taxon>
        <taxon>Endopterygota</taxon>
        <taxon>Coleoptera</taxon>
        <taxon>Polyphaga</taxon>
        <taxon>Cucujiformia</taxon>
        <taxon>Tenebrionidae</taxon>
        <taxon>Tenebrionidae incertae sedis</taxon>
        <taxon>Tribolium</taxon>
    </lineage>
</organism>
<dbReference type="Proteomes" id="UP000007266">
    <property type="component" value="Linkage group 3"/>
</dbReference>